<dbReference type="AlphaFoldDB" id="A0AAV6UGE7"/>
<keyword evidence="2" id="KW-1185">Reference proteome</keyword>
<sequence length="105" mass="11580">MHSHGSEPRIRQHTLLPVVTASSKPENLQILNDLLEWHGKENLIEASPPQATESLPNLPVEVSMKTEAVQVSTQVTIQPKTLDTLDPAGVDCIPLAKDYKPLLIR</sequence>
<protein>
    <submittedName>
        <fullName evidence="1">Uncharacterized protein</fullName>
    </submittedName>
</protein>
<dbReference type="Proteomes" id="UP000827092">
    <property type="component" value="Unassembled WGS sequence"/>
</dbReference>
<accession>A0AAV6UGE7</accession>
<comment type="caution">
    <text evidence="1">The sequence shown here is derived from an EMBL/GenBank/DDBJ whole genome shotgun (WGS) entry which is preliminary data.</text>
</comment>
<name>A0AAV6UGE7_9ARAC</name>
<reference evidence="1 2" key="1">
    <citation type="journal article" date="2022" name="Nat. Ecol. Evol.">
        <title>A masculinizing supergene underlies an exaggerated male reproductive morph in a spider.</title>
        <authorList>
            <person name="Hendrickx F."/>
            <person name="De Corte Z."/>
            <person name="Sonet G."/>
            <person name="Van Belleghem S.M."/>
            <person name="Kostlbacher S."/>
            <person name="Vangestel C."/>
        </authorList>
    </citation>
    <scope>NUCLEOTIDE SEQUENCE [LARGE SCALE GENOMIC DNA]</scope>
    <source>
        <strain evidence="1">W744_W776</strain>
    </source>
</reference>
<evidence type="ECO:0000313" key="1">
    <source>
        <dbReference type="EMBL" id="KAG8182645.1"/>
    </source>
</evidence>
<gene>
    <name evidence="1" type="ORF">JTE90_018481</name>
</gene>
<organism evidence="1 2">
    <name type="scientific">Oedothorax gibbosus</name>
    <dbReference type="NCBI Taxonomy" id="931172"/>
    <lineage>
        <taxon>Eukaryota</taxon>
        <taxon>Metazoa</taxon>
        <taxon>Ecdysozoa</taxon>
        <taxon>Arthropoda</taxon>
        <taxon>Chelicerata</taxon>
        <taxon>Arachnida</taxon>
        <taxon>Araneae</taxon>
        <taxon>Araneomorphae</taxon>
        <taxon>Entelegynae</taxon>
        <taxon>Araneoidea</taxon>
        <taxon>Linyphiidae</taxon>
        <taxon>Erigoninae</taxon>
        <taxon>Oedothorax</taxon>
    </lineage>
</organism>
<dbReference type="EMBL" id="JAFNEN010000456">
    <property type="protein sequence ID" value="KAG8182645.1"/>
    <property type="molecule type" value="Genomic_DNA"/>
</dbReference>
<evidence type="ECO:0000313" key="2">
    <source>
        <dbReference type="Proteomes" id="UP000827092"/>
    </source>
</evidence>
<proteinExistence type="predicted"/>